<keyword evidence="4" id="KW-1185">Reference proteome</keyword>
<protein>
    <submittedName>
        <fullName evidence="3">DAK2 domain-containing protein</fullName>
    </submittedName>
</protein>
<dbReference type="EMBL" id="CP034550">
    <property type="protein sequence ID" value="QFZ22813.1"/>
    <property type="molecule type" value="Genomic_DNA"/>
</dbReference>
<dbReference type="PANTHER" id="PTHR33434">
    <property type="entry name" value="DEGV DOMAIN-CONTAINING PROTEIN DR_1986-RELATED"/>
    <property type="match status" value="1"/>
</dbReference>
<accession>A0A5Q0HA47</accession>
<dbReference type="SMART" id="SM01121">
    <property type="entry name" value="Dak1_2"/>
    <property type="match status" value="1"/>
</dbReference>
<dbReference type="KEGG" id="ssyi:EKG83_40110"/>
<evidence type="ECO:0000256" key="1">
    <source>
        <dbReference type="SAM" id="MobiDB-lite"/>
    </source>
</evidence>
<dbReference type="Proteomes" id="UP000325787">
    <property type="component" value="Chromosome"/>
</dbReference>
<evidence type="ECO:0000313" key="3">
    <source>
        <dbReference type="EMBL" id="QFZ22813.1"/>
    </source>
</evidence>
<evidence type="ECO:0000313" key="4">
    <source>
        <dbReference type="Proteomes" id="UP000325787"/>
    </source>
</evidence>
<name>A0A5Q0HA47_SACSY</name>
<proteinExistence type="predicted"/>
<dbReference type="PROSITE" id="PS51480">
    <property type="entry name" value="DHAL"/>
    <property type="match status" value="1"/>
</dbReference>
<dbReference type="InterPro" id="IPR004007">
    <property type="entry name" value="DhaL_dom"/>
</dbReference>
<sequence>MRALDAVAVRQWADACVRSLDANREDIDRINVFPVPDGDTGTNLLQTMRSALDALLRTPADSVGTALAALARGALAGARGNSGVILSQVLRGLAEAAQGAATATGTSLRRALLRADELATAAVSTPVPGTVLSVLHAAAEAARDCTSDDLADIVTAAARAGTEALADTPRQLAVLAKAGVVDAGGRGLVVLLDTLAAVITGRPPAQLTTGHPPAQPPTPRDALTTAREAGSPEFEYEVMYLLDGTPDVARLKSTLEALGDCVSVVGDGADLWTVHVHCNDIGAAVEAGIEAGRPHRITVARFADQLTATTPTRFTRDRAVVALVTGPGTADLFRSEGAVVLDPADDLLAAITGTRARHVTVLPCDPSPPAQLDDAVAQAIAAGQDVVVVPISSPVQALAALAVHSETRRAGDDVVAMAEAAAATRRGEVAVSEHEGITWVGRCRPGDLLGMVDGEVVLIDPAADVGAMACRLVDRMLASGGELVTVLLGRDAPADLERALEDHLRTAHPEVELTTYPGGQPDQLLIVGVE</sequence>
<dbReference type="GO" id="GO:0004371">
    <property type="term" value="F:glycerone kinase activity"/>
    <property type="evidence" value="ECO:0007669"/>
    <property type="project" value="InterPro"/>
</dbReference>
<evidence type="ECO:0000259" key="2">
    <source>
        <dbReference type="PROSITE" id="PS51480"/>
    </source>
</evidence>
<dbReference type="NCBIfam" id="TIGR03599">
    <property type="entry name" value="YloV"/>
    <property type="match status" value="1"/>
</dbReference>
<dbReference type="OrthoDB" id="9760324at2"/>
<dbReference type="AlphaFoldDB" id="A0A5Q0HA47"/>
<dbReference type="PANTHER" id="PTHR33434:SF4">
    <property type="entry name" value="PHOSPHATASE PROTEIN"/>
    <property type="match status" value="1"/>
</dbReference>
<feature type="region of interest" description="Disordered" evidence="1">
    <location>
        <begin position="203"/>
        <end position="225"/>
    </location>
</feature>
<feature type="domain" description="DhaL" evidence="2">
    <location>
        <begin position="7"/>
        <end position="197"/>
    </location>
</feature>
<dbReference type="InterPro" id="IPR050270">
    <property type="entry name" value="DegV_domain_contain"/>
</dbReference>
<dbReference type="RefSeq" id="WP_033431501.1">
    <property type="nucleotide sequence ID" value="NZ_CP034550.1"/>
</dbReference>
<dbReference type="Pfam" id="PF02734">
    <property type="entry name" value="Dak2"/>
    <property type="match status" value="1"/>
</dbReference>
<dbReference type="InterPro" id="IPR036117">
    <property type="entry name" value="DhaL_dom_sf"/>
</dbReference>
<dbReference type="InterPro" id="IPR033470">
    <property type="entry name" value="FakA-like_C"/>
</dbReference>
<dbReference type="InterPro" id="IPR048394">
    <property type="entry name" value="FakA-like_M"/>
</dbReference>
<reference evidence="4" key="1">
    <citation type="journal article" date="2021" name="Curr. Microbiol.">
        <title>Complete genome of nocamycin-producing strain Saccharothrix syringae NRRL B-16468 reveals the biosynthetic potential for secondary metabolites.</title>
        <authorList>
            <person name="Mo X."/>
            <person name="Yang S."/>
        </authorList>
    </citation>
    <scope>NUCLEOTIDE SEQUENCE [LARGE SCALE GENOMIC DNA]</scope>
    <source>
        <strain evidence="4">ATCC 51364 / DSM 43886 / JCM 6844 / KCTC 9398 / NBRC 14523 / NRRL B-16468 / INA 2240</strain>
    </source>
</reference>
<gene>
    <name evidence="3" type="ORF">EKG83_40110</name>
</gene>
<dbReference type="SUPFAM" id="SSF101473">
    <property type="entry name" value="DhaL-like"/>
    <property type="match status" value="1"/>
</dbReference>
<dbReference type="Pfam" id="PF13684">
    <property type="entry name" value="FakA-like_C"/>
    <property type="match status" value="1"/>
</dbReference>
<dbReference type="Pfam" id="PF21645">
    <property type="entry name" value="FakA-like_M"/>
    <property type="match status" value="1"/>
</dbReference>
<dbReference type="SMART" id="SM01120">
    <property type="entry name" value="Dak2"/>
    <property type="match status" value="1"/>
</dbReference>
<dbReference type="Gene3D" id="1.25.40.340">
    <property type="match status" value="1"/>
</dbReference>
<dbReference type="InterPro" id="IPR019986">
    <property type="entry name" value="YloV-like"/>
</dbReference>
<dbReference type="GO" id="GO:0006071">
    <property type="term" value="P:glycerol metabolic process"/>
    <property type="evidence" value="ECO:0007669"/>
    <property type="project" value="InterPro"/>
</dbReference>
<organism evidence="3 4">
    <name type="scientific">Saccharothrix syringae</name>
    <name type="common">Nocardiopsis syringae</name>
    <dbReference type="NCBI Taxonomy" id="103733"/>
    <lineage>
        <taxon>Bacteria</taxon>
        <taxon>Bacillati</taxon>
        <taxon>Actinomycetota</taxon>
        <taxon>Actinomycetes</taxon>
        <taxon>Pseudonocardiales</taxon>
        <taxon>Pseudonocardiaceae</taxon>
        <taxon>Saccharothrix</taxon>
    </lineage>
</organism>